<gene>
    <name evidence="1" type="ORF">EMWEY_00055160</name>
</gene>
<accession>U6M463</accession>
<dbReference type="VEuPathDB" id="ToxoDB:EMWEY_00055160"/>
<evidence type="ECO:0000313" key="1">
    <source>
        <dbReference type="EMBL" id="CDJ59012.1"/>
    </source>
</evidence>
<dbReference type="Proteomes" id="UP000030763">
    <property type="component" value="Unassembled WGS sequence"/>
</dbReference>
<protein>
    <submittedName>
        <fullName evidence="1">Uncharacterized protein</fullName>
    </submittedName>
</protein>
<organism evidence="1 2">
    <name type="scientific">Eimeria maxima</name>
    <name type="common">Coccidian parasite</name>
    <dbReference type="NCBI Taxonomy" id="5804"/>
    <lineage>
        <taxon>Eukaryota</taxon>
        <taxon>Sar</taxon>
        <taxon>Alveolata</taxon>
        <taxon>Apicomplexa</taxon>
        <taxon>Conoidasida</taxon>
        <taxon>Coccidia</taxon>
        <taxon>Eucoccidiorida</taxon>
        <taxon>Eimeriorina</taxon>
        <taxon>Eimeriidae</taxon>
        <taxon>Eimeria</taxon>
    </lineage>
</organism>
<reference evidence="1" key="1">
    <citation type="submission" date="2013-10" db="EMBL/GenBank/DDBJ databases">
        <title>Genomic analysis of the causative agents of coccidiosis in chickens.</title>
        <authorList>
            <person name="Reid A.J."/>
            <person name="Blake D."/>
            <person name="Billington K."/>
            <person name="Browne H."/>
            <person name="Dunn M."/>
            <person name="Hung S."/>
            <person name="Kawahara F."/>
            <person name="Miranda-Saavedra D."/>
            <person name="Mourier T."/>
            <person name="Nagra H."/>
            <person name="Otto T.D."/>
            <person name="Rawlings N."/>
            <person name="Sanchez A."/>
            <person name="Sanders M."/>
            <person name="Subramaniam C."/>
            <person name="Tay Y."/>
            <person name="Dear P."/>
            <person name="Doerig C."/>
            <person name="Gruber A."/>
            <person name="Parkinson J."/>
            <person name="Shirley M."/>
            <person name="Wan K.L."/>
            <person name="Berriman M."/>
            <person name="Tomley F."/>
            <person name="Pain A."/>
        </authorList>
    </citation>
    <scope>NUCLEOTIDE SEQUENCE [LARGE SCALE GENOMIC DNA]</scope>
    <source>
        <strain evidence="1">Weybridge</strain>
    </source>
</reference>
<feature type="non-terminal residue" evidence="1">
    <location>
        <position position="1"/>
    </location>
</feature>
<dbReference type="GeneID" id="25339502"/>
<proteinExistence type="predicted"/>
<reference evidence="1" key="2">
    <citation type="submission" date="2013-10" db="EMBL/GenBank/DDBJ databases">
        <authorList>
            <person name="Aslett M."/>
        </authorList>
    </citation>
    <scope>NUCLEOTIDE SEQUENCE [LARGE SCALE GENOMIC DNA]</scope>
    <source>
        <strain evidence="1">Weybridge</strain>
    </source>
</reference>
<name>U6M463_EIMMA</name>
<sequence length="71" mass="7662">VSPGGNKKQNCVIVATIKGERVFLVGGSDGVLRMFSRTGVLKWQQQLTDEEGGIQHLAHQGSYTVFASETV</sequence>
<dbReference type="EMBL" id="HG720034">
    <property type="protein sequence ID" value="CDJ59012.1"/>
    <property type="molecule type" value="Genomic_DNA"/>
</dbReference>
<dbReference type="AlphaFoldDB" id="U6M463"/>
<keyword evidence="2" id="KW-1185">Reference proteome</keyword>
<dbReference type="RefSeq" id="XP_013335660.1">
    <property type="nucleotide sequence ID" value="XM_013480206.1"/>
</dbReference>
<dbReference type="OrthoDB" id="438684at2759"/>
<evidence type="ECO:0000313" key="2">
    <source>
        <dbReference type="Proteomes" id="UP000030763"/>
    </source>
</evidence>